<accession>A0AAU8HBC1</accession>
<reference evidence="2" key="2">
    <citation type="submission" date="2024-06" db="EMBL/GenBank/DDBJ databases">
        <title>Micromonospora mangrovi CCTCC AA 2012012 genome sequences.</title>
        <authorList>
            <person name="Gao J."/>
        </authorList>
    </citation>
    <scope>NUCLEOTIDE SEQUENCE</scope>
    <source>
        <strain evidence="2">CCTCC AA 2012012</strain>
    </source>
</reference>
<evidence type="ECO:0000313" key="1">
    <source>
        <dbReference type="EMBL" id="XBP92995.1"/>
    </source>
</evidence>
<evidence type="ECO:0000313" key="2">
    <source>
        <dbReference type="EMBL" id="XCH73692.1"/>
    </source>
</evidence>
<dbReference type="EMBL" id="CP159342">
    <property type="protein sequence ID" value="XCH73692.1"/>
    <property type="molecule type" value="Genomic_DNA"/>
</dbReference>
<gene>
    <name evidence="2" type="ORF">ABUL08_25980</name>
    <name evidence="1" type="ORF">VK199_25900</name>
</gene>
<dbReference type="RefSeq" id="WP_350932622.1">
    <property type="nucleotide sequence ID" value="NZ_CP157762.1"/>
</dbReference>
<protein>
    <submittedName>
        <fullName evidence="2">Uncharacterized protein</fullName>
    </submittedName>
</protein>
<dbReference type="AlphaFoldDB" id="A0AAU8HBC1"/>
<organism evidence="2">
    <name type="scientific">Micromonospora sp. CCTCC AA 2012012</name>
    <dbReference type="NCBI Taxonomy" id="3111921"/>
    <lineage>
        <taxon>Bacteria</taxon>
        <taxon>Bacillati</taxon>
        <taxon>Actinomycetota</taxon>
        <taxon>Actinomycetes</taxon>
        <taxon>Micromonosporales</taxon>
        <taxon>Micromonosporaceae</taxon>
        <taxon>Micromonospora</taxon>
    </lineage>
</organism>
<name>A0AAU8HBC1_9ACTN</name>
<sequence length="70" mass="7640">MSQIDMIDGGVDTARVSGAAADRIHREQRQADARAYLERTGNEDLLPVLGLVESVPPKRQPRKRVGGGRT</sequence>
<proteinExistence type="predicted"/>
<dbReference type="EMBL" id="CP157762">
    <property type="protein sequence ID" value="XBP92995.1"/>
    <property type="molecule type" value="Genomic_DNA"/>
</dbReference>
<reference evidence="1" key="1">
    <citation type="submission" date="2024-01" db="EMBL/GenBank/DDBJ databases">
        <title>The genome sequence of Micromonospora mangrovi CCTCC AA 2012012.</title>
        <authorList>
            <person name="Gao J."/>
        </authorList>
    </citation>
    <scope>NUCLEOTIDE SEQUENCE</scope>
    <source>
        <strain evidence="1">CCTCC AA 2012012</strain>
    </source>
</reference>